<dbReference type="SUPFAM" id="SSF49777">
    <property type="entry name" value="PEBP-like"/>
    <property type="match status" value="1"/>
</dbReference>
<evidence type="ECO:0000256" key="2">
    <source>
        <dbReference type="ARBA" id="ARBA00022946"/>
    </source>
</evidence>
<evidence type="ECO:0000256" key="8">
    <source>
        <dbReference type="ARBA" id="ARBA00039444"/>
    </source>
</evidence>
<evidence type="ECO:0000313" key="10">
    <source>
        <dbReference type="Ensembl" id="ENSPTIP00000004571.1"/>
    </source>
</evidence>
<dbReference type="PANTHER" id="PTHR11362:SF133">
    <property type="entry name" value="LARGE RIBOSOMAL SUBUNIT PROTEIN ML38"/>
    <property type="match status" value="1"/>
</dbReference>
<protein>
    <recommendedName>
        <fullName evidence="8">Large ribosomal subunit protein mL38</fullName>
    </recommendedName>
    <alternativeName>
        <fullName evidence="9">39S ribosomal protein L38, mitochondrial</fullName>
    </alternativeName>
</protein>
<dbReference type="GO" id="GO:0005829">
    <property type="term" value="C:cytosol"/>
    <property type="evidence" value="ECO:0007669"/>
    <property type="project" value="Ensembl"/>
</dbReference>
<dbReference type="GO" id="GO:0005743">
    <property type="term" value="C:mitochondrial inner membrane"/>
    <property type="evidence" value="ECO:0007669"/>
    <property type="project" value="UniProtKB-ARBA"/>
</dbReference>
<dbReference type="GO" id="GO:0005762">
    <property type="term" value="C:mitochondrial large ribosomal subunit"/>
    <property type="evidence" value="ECO:0007669"/>
    <property type="project" value="Ensembl"/>
</dbReference>
<evidence type="ECO:0000256" key="6">
    <source>
        <dbReference type="ARBA" id="ARBA00023274"/>
    </source>
</evidence>
<evidence type="ECO:0000256" key="5">
    <source>
        <dbReference type="ARBA" id="ARBA00023128"/>
    </source>
</evidence>
<evidence type="ECO:0000313" key="11">
    <source>
        <dbReference type="Proteomes" id="UP000675900"/>
    </source>
</evidence>
<reference evidence="10" key="2">
    <citation type="submission" date="2025-09" db="UniProtKB">
        <authorList>
            <consortium name="Ensembl"/>
        </authorList>
    </citation>
    <scope>IDENTIFICATION</scope>
</reference>
<dbReference type="FunFam" id="3.90.280.10:FF:000002">
    <property type="entry name" value="39S ribosomal protein L38, mitochondrial"/>
    <property type="match status" value="1"/>
</dbReference>
<keyword evidence="6" id="KW-0687">Ribonucleoprotein</keyword>
<keyword evidence="11" id="KW-1185">Reference proteome</keyword>
<dbReference type="InterPro" id="IPR036610">
    <property type="entry name" value="PEBP-like_sf"/>
</dbReference>
<evidence type="ECO:0000256" key="1">
    <source>
        <dbReference type="ARBA" id="ARBA00004173"/>
    </source>
</evidence>
<comment type="subcellular location">
    <subcellularLocation>
        <location evidence="1">Mitochondrion</location>
    </subcellularLocation>
</comment>
<name>A0A8C9M2Z0_PANTA</name>
<evidence type="ECO:0000256" key="4">
    <source>
        <dbReference type="ARBA" id="ARBA00023054"/>
    </source>
</evidence>
<dbReference type="Gene3D" id="3.90.280.10">
    <property type="entry name" value="PEBP-like"/>
    <property type="match status" value="1"/>
</dbReference>
<keyword evidence="5" id="KW-0496">Mitochondrion</keyword>
<dbReference type="InterPro" id="IPR035810">
    <property type="entry name" value="PEBP_euk"/>
</dbReference>
<accession>A0A8C9M2Z0</accession>
<proteinExistence type="inferred from homology"/>
<dbReference type="Proteomes" id="UP000675900">
    <property type="component" value="Unassembled WGS sequence"/>
</dbReference>
<dbReference type="PANTHER" id="PTHR11362">
    <property type="entry name" value="PHOSPHATIDYLETHANOLAMINE-BINDING PROTEIN"/>
    <property type="match status" value="1"/>
</dbReference>
<evidence type="ECO:0000256" key="7">
    <source>
        <dbReference type="ARBA" id="ARBA00038016"/>
    </source>
</evidence>
<dbReference type="AlphaFoldDB" id="A0A8C9M2Z0"/>
<sequence>DIDVSNLERLEKYRSFDRYRRRAEQEARNPHWWRTYREYFCEESDPKDKIDIGLPPPKVSRTQQLLERKRVLRELRANPEEERAARLRTARIPLEAVRAEWERTCGPYHKQRLAEYYGLYRDLFHGATFVPRVPLHVAYAVGEDDLMPVYHGNEITPTEAAQAPEVTYEADEGSIWTLLLTNLGRWTQPDCEYIHWLVTNIPGDRVAEGQETCPYLPPFPARGSGFHRFAFLLFKQDKPIDFSGDTRPSPCYQLAQRTFHTFDFYKKHQETSPDLPGRSSTPTLPLPADMREPVFEFVRPPPYHPEQKRFPHRQPLRYLDRYRDSHEPTYGIY</sequence>
<dbReference type="CDD" id="cd00866">
    <property type="entry name" value="PEBP_euk"/>
    <property type="match status" value="1"/>
</dbReference>
<dbReference type="GeneTree" id="ENSGT00900000141125"/>
<comment type="similarity">
    <text evidence="7">Belongs to the phosphatidylethanolamine-binding protein family. Mitochondrion-specific ribosomal protein mL38 subfamily.</text>
</comment>
<organism evidence="10 11">
    <name type="scientific">Panthera tigris altaica</name>
    <name type="common">Siberian tiger</name>
    <dbReference type="NCBI Taxonomy" id="74533"/>
    <lineage>
        <taxon>Eukaryota</taxon>
        <taxon>Metazoa</taxon>
        <taxon>Chordata</taxon>
        <taxon>Craniata</taxon>
        <taxon>Vertebrata</taxon>
        <taxon>Euteleostomi</taxon>
        <taxon>Mammalia</taxon>
        <taxon>Eutheria</taxon>
        <taxon>Laurasiatheria</taxon>
        <taxon>Carnivora</taxon>
        <taxon>Feliformia</taxon>
        <taxon>Felidae</taxon>
        <taxon>Pantherinae</taxon>
        <taxon>Panthera</taxon>
    </lineage>
</organism>
<reference evidence="10" key="1">
    <citation type="submission" date="2025-08" db="UniProtKB">
        <authorList>
            <consortium name="Ensembl"/>
        </authorList>
    </citation>
    <scope>IDENTIFICATION</scope>
</reference>
<dbReference type="Pfam" id="PF01161">
    <property type="entry name" value="PBP"/>
    <property type="match status" value="1"/>
</dbReference>
<dbReference type="InterPro" id="IPR008914">
    <property type="entry name" value="PEBP"/>
</dbReference>
<dbReference type="Ensembl" id="ENSPTIT00000008323.1">
    <property type="protein sequence ID" value="ENSPTIP00000004571.1"/>
    <property type="gene ID" value="ENSPTIG00000007049.1"/>
</dbReference>
<keyword evidence="3" id="KW-0689">Ribosomal protein</keyword>
<evidence type="ECO:0000256" key="3">
    <source>
        <dbReference type="ARBA" id="ARBA00022980"/>
    </source>
</evidence>
<keyword evidence="2" id="KW-0809">Transit peptide</keyword>
<evidence type="ECO:0000256" key="9">
    <source>
        <dbReference type="ARBA" id="ARBA00041206"/>
    </source>
</evidence>
<keyword evidence="4" id="KW-0175">Coiled coil</keyword>
<gene>
    <name evidence="10" type="primary">MRPL38</name>
</gene>